<keyword evidence="2" id="KW-1185">Reference proteome</keyword>
<evidence type="ECO:0000313" key="2">
    <source>
        <dbReference type="Proteomes" id="UP000827872"/>
    </source>
</evidence>
<name>A0ACB8FCL5_9SAUR</name>
<organism evidence="1 2">
    <name type="scientific">Sphaerodactylus townsendi</name>
    <dbReference type="NCBI Taxonomy" id="933632"/>
    <lineage>
        <taxon>Eukaryota</taxon>
        <taxon>Metazoa</taxon>
        <taxon>Chordata</taxon>
        <taxon>Craniata</taxon>
        <taxon>Vertebrata</taxon>
        <taxon>Euteleostomi</taxon>
        <taxon>Lepidosauria</taxon>
        <taxon>Squamata</taxon>
        <taxon>Bifurcata</taxon>
        <taxon>Gekkota</taxon>
        <taxon>Sphaerodactylidae</taxon>
        <taxon>Sphaerodactylus</taxon>
    </lineage>
</organism>
<reference evidence="1" key="1">
    <citation type="submission" date="2021-08" db="EMBL/GenBank/DDBJ databases">
        <title>The first chromosome-level gecko genome reveals the dynamic sex chromosomes of Neotropical dwarf geckos (Sphaerodactylidae: Sphaerodactylus).</title>
        <authorList>
            <person name="Pinto B.J."/>
            <person name="Keating S.E."/>
            <person name="Gamble T."/>
        </authorList>
    </citation>
    <scope>NUCLEOTIDE SEQUENCE</scope>
    <source>
        <strain evidence="1">TG3544</strain>
    </source>
</reference>
<dbReference type="Proteomes" id="UP000827872">
    <property type="component" value="Linkage Group LG09"/>
</dbReference>
<evidence type="ECO:0000313" key="1">
    <source>
        <dbReference type="EMBL" id="KAH8002949.1"/>
    </source>
</evidence>
<dbReference type="EMBL" id="CM037622">
    <property type="protein sequence ID" value="KAH8002949.1"/>
    <property type="molecule type" value="Genomic_DNA"/>
</dbReference>
<sequence>MDFAKDSLSKAITAFGLDLYNEMNRGDTSQNIFFSPMSISCALSMVFMGAKGSSKTQMGQVLHLDRTTEGRRSAASEKRLPTVASRHQREVDSHCPVEGGINVYFKNLLSQLNNLGNGYLLNLANSLFAQTGYMNFFQKYLSDVKEIYGAALQTVDFYNSTEEARQTINAVIDKQTRGKIKELLLEVLLNHKLSWCY</sequence>
<protein>
    <submittedName>
        <fullName evidence="1">Uncharacterized protein</fullName>
    </submittedName>
</protein>
<proteinExistence type="predicted"/>
<comment type="caution">
    <text evidence="1">The sequence shown here is derived from an EMBL/GenBank/DDBJ whole genome shotgun (WGS) entry which is preliminary data.</text>
</comment>
<accession>A0ACB8FCL5</accession>
<gene>
    <name evidence="1" type="ORF">K3G42_006885</name>
</gene>